<dbReference type="VEuPathDB" id="FungiDB:F503_03617"/>
<dbReference type="HOGENOM" id="CLU_1489429_0_0_1"/>
<dbReference type="EMBL" id="KE148160">
    <property type="protein sequence ID" value="EPE04555.1"/>
    <property type="molecule type" value="Genomic_DNA"/>
</dbReference>
<gene>
    <name evidence="2" type="ORF">F503_03617</name>
</gene>
<name>S3CUY5_OPHP1</name>
<sequence>MYEYSYSVKFFVGSLSVARSALAGRWPRLQVAARRLDSVSSCLGRSQWHMASPPIASPFSSPPTSTLLITQCAPPGLQLLSLSERAVNEKRRRRGLVSSSGTQTEEGATQPESTSPGRERPERHHQCLPVPPYPVSQSYSTSDVHPKARTETNTAAPSSNTKDRHAGDIYCPVLLKSGQSF</sequence>
<evidence type="ECO:0000313" key="3">
    <source>
        <dbReference type="Proteomes" id="UP000016923"/>
    </source>
</evidence>
<feature type="compositionally biased region" description="Polar residues" evidence="1">
    <location>
        <begin position="97"/>
        <end position="116"/>
    </location>
</feature>
<feature type="compositionally biased region" description="Polar residues" evidence="1">
    <location>
        <begin position="151"/>
        <end position="160"/>
    </location>
</feature>
<feature type="region of interest" description="Disordered" evidence="1">
    <location>
        <begin position="84"/>
        <end position="169"/>
    </location>
</feature>
<accession>S3CUY5</accession>
<evidence type="ECO:0000313" key="2">
    <source>
        <dbReference type="EMBL" id="EPE04555.1"/>
    </source>
</evidence>
<dbReference type="AlphaFoldDB" id="S3CUY5"/>
<keyword evidence="3" id="KW-1185">Reference proteome</keyword>
<dbReference type="Proteomes" id="UP000016923">
    <property type="component" value="Unassembled WGS sequence"/>
</dbReference>
<organism evidence="2 3">
    <name type="scientific">Ophiostoma piceae (strain UAMH 11346)</name>
    <name type="common">Sap stain fungus</name>
    <dbReference type="NCBI Taxonomy" id="1262450"/>
    <lineage>
        <taxon>Eukaryota</taxon>
        <taxon>Fungi</taxon>
        <taxon>Dikarya</taxon>
        <taxon>Ascomycota</taxon>
        <taxon>Pezizomycotina</taxon>
        <taxon>Sordariomycetes</taxon>
        <taxon>Sordariomycetidae</taxon>
        <taxon>Ophiostomatales</taxon>
        <taxon>Ophiostomataceae</taxon>
        <taxon>Ophiostoma</taxon>
    </lineage>
</organism>
<protein>
    <submittedName>
        <fullName evidence="2">Uncharacterized protein</fullName>
    </submittedName>
</protein>
<reference evidence="2 3" key="1">
    <citation type="journal article" date="2013" name="BMC Genomics">
        <title>The genome and transcriptome of the pine saprophyte Ophiostoma piceae, and a comparison with the bark beetle-associated pine pathogen Grosmannia clavigera.</title>
        <authorList>
            <person name="Haridas S."/>
            <person name="Wang Y."/>
            <person name="Lim L."/>
            <person name="Massoumi Alamouti S."/>
            <person name="Jackman S."/>
            <person name="Docking R."/>
            <person name="Robertson G."/>
            <person name="Birol I."/>
            <person name="Bohlmann J."/>
            <person name="Breuil C."/>
        </authorList>
    </citation>
    <scope>NUCLEOTIDE SEQUENCE [LARGE SCALE GENOMIC DNA]</scope>
    <source>
        <strain evidence="2 3">UAMH 11346</strain>
    </source>
</reference>
<evidence type="ECO:0000256" key="1">
    <source>
        <dbReference type="SAM" id="MobiDB-lite"/>
    </source>
</evidence>
<proteinExistence type="predicted"/>